<dbReference type="PANTHER" id="PTHR24064">
    <property type="entry name" value="SOLUTE CARRIER FAMILY 22 MEMBER"/>
    <property type="match status" value="1"/>
</dbReference>
<evidence type="ECO:0008006" key="8">
    <source>
        <dbReference type="Google" id="ProtNLM"/>
    </source>
</evidence>
<keyword evidence="3 5" id="KW-1133">Transmembrane helix</keyword>
<evidence type="ECO:0000313" key="6">
    <source>
        <dbReference type="EMBL" id="PIO61019.1"/>
    </source>
</evidence>
<dbReference type="AlphaFoldDB" id="A0A2G9TSP4"/>
<dbReference type="GO" id="GO:0016020">
    <property type="term" value="C:membrane"/>
    <property type="evidence" value="ECO:0007669"/>
    <property type="project" value="UniProtKB-SubCell"/>
</dbReference>
<accession>A0A2G9TSP4</accession>
<proteinExistence type="predicted"/>
<dbReference type="SUPFAM" id="SSF103473">
    <property type="entry name" value="MFS general substrate transporter"/>
    <property type="match status" value="1"/>
</dbReference>
<evidence type="ECO:0000256" key="5">
    <source>
        <dbReference type="SAM" id="Phobius"/>
    </source>
</evidence>
<feature type="transmembrane region" description="Helical" evidence="5">
    <location>
        <begin position="139"/>
        <end position="157"/>
    </location>
</feature>
<feature type="non-terminal residue" evidence="6">
    <location>
        <position position="1"/>
    </location>
</feature>
<dbReference type="Proteomes" id="UP000230423">
    <property type="component" value="Unassembled WGS sequence"/>
</dbReference>
<gene>
    <name evidence="6" type="ORF">TELCIR_17472</name>
</gene>
<reference evidence="6 7" key="1">
    <citation type="submission" date="2015-09" db="EMBL/GenBank/DDBJ databases">
        <title>Draft genome of the parasitic nematode Teladorsagia circumcincta isolate WARC Sus (inbred).</title>
        <authorList>
            <person name="Mitreva M."/>
        </authorList>
    </citation>
    <scope>NUCLEOTIDE SEQUENCE [LARGE SCALE GENOMIC DNA]</scope>
    <source>
        <strain evidence="6 7">S</strain>
    </source>
</reference>
<evidence type="ECO:0000256" key="1">
    <source>
        <dbReference type="ARBA" id="ARBA00004141"/>
    </source>
</evidence>
<comment type="subcellular location">
    <subcellularLocation>
        <location evidence="1">Membrane</location>
        <topology evidence="1">Multi-pass membrane protein</topology>
    </subcellularLocation>
</comment>
<evidence type="ECO:0000256" key="2">
    <source>
        <dbReference type="ARBA" id="ARBA00022692"/>
    </source>
</evidence>
<evidence type="ECO:0000313" key="7">
    <source>
        <dbReference type="Proteomes" id="UP000230423"/>
    </source>
</evidence>
<organism evidence="6 7">
    <name type="scientific">Teladorsagia circumcincta</name>
    <name type="common">Brown stomach worm</name>
    <name type="synonym">Ostertagia circumcincta</name>
    <dbReference type="NCBI Taxonomy" id="45464"/>
    <lineage>
        <taxon>Eukaryota</taxon>
        <taxon>Metazoa</taxon>
        <taxon>Ecdysozoa</taxon>
        <taxon>Nematoda</taxon>
        <taxon>Chromadorea</taxon>
        <taxon>Rhabditida</taxon>
        <taxon>Rhabditina</taxon>
        <taxon>Rhabditomorpha</taxon>
        <taxon>Strongyloidea</taxon>
        <taxon>Trichostrongylidae</taxon>
        <taxon>Teladorsagia</taxon>
    </lineage>
</organism>
<dbReference type="Gene3D" id="1.20.1250.20">
    <property type="entry name" value="MFS general substrate transporter like domains"/>
    <property type="match status" value="1"/>
</dbReference>
<evidence type="ECO:0000256" key="3">
    <source>
        <dbReference type="ARBA" id="ARBA00022989"/>
    </source>
</evidence>
<dbReference type="InterPro" id="IPR036259">
    <property type="entry name" value="MFS_trans_sf"/>
</dbReference>
<keyword evidence="7" id="KW-1185">Reference proteome</keyword>
<keyword evidence="2 5" id="KW-0812">Transmembrane</keyword>
<protein>
    <recommendedName>
        <fullName evidence="8">Major facilitator superfamily (MFS) profile domain-containing protein</fullName>
    </recommendedName>
</protein>
<sequence length="228" mass="25614">GVFVEVTLATMKFDEFLFTYLGEMGNCALPTETKQSPYLTDDPRFSVKDCRDWNENPVSVNESESYGVHCYYNEICDLDGVECETHVYDRSRVKYSAMDRWDITCARGNIRATVQACYYLGQMIGSMVFGMLGDSAGLGFSHPGIFVIAVVIGAELVGPRYRKLAAVITGGFFAIGQVLLGIEGYFLTDYRLVPESARWLVTQRRFDDADKVLRKAAKMNGEVLPEKW</sequence>
<name>A0A2G9TSP4_TELCI</name>
<dbReference type="EMBL" id="KZ354379">
    <property type="protein sequence ID" value="PIO61019.1"/>
    <property type="molecule type" value="Genomic_DNA"/>
</dbReference>
<keyword evidence="4 5" id="KW-0472">Membrane</keyword>
<evidence type="ECO:0000256" key="4">
    <source>
        <dbReference type="ARBA" id="ARBA00023136"/>
    </source>
</evidence>
<dbReference type="OrthoDB" id="5845749at2759"/>
<feature type="transmembrane region" description="Helical" evidence="5">
    <location>
        <begin position="164"/>
        <end position="187"/>
    </location>
</feature>